<comment type="catalytic activity">
    <reaction evidence="1">
        <text>a uridine in mRNA = a pseudouridine in mRNA</text>
        <dbReference type="Rhea" id="RHEA:56644"/>
        <dbReference type="Rhea" id="RHEA-COMP:14658"/>
        <dbReference type="Rhea" id="RHEA-COMP:14659"/>
        <dbReference type="ChEBI" id="CHEBI:65314"/>
        <dbReference type="ChEBI" id="CHEBI:65315"/>
    </reaction>
</comment>
<dbReference type="OrthoDB" id="428658at2759"/>
<keyword evidence="6" id="KW-0496">Mitochondrion</keyword>
<dbReference type="GO" id="GO:0005739">
    <property type="term" value="C:mitochondrion"/>
    <property type="evidence" value="ECO:0007669"/>
    <property type="project" value="UniProtKB-SubCell"/>
</dbReference>
<dbReference type="InterPro" id="IPR020103">
    <property type="entry name" value="PsdUridine_synth_cat_dom_sf"/>
</dbReference>
<dbReference type="CDD" id="cd02869">
    <property type="entry name" value="PseudoU_synth_RluA_like"/>
    <property type="match status" value="1"/>
</dbReference>
<keyword evidence="7" id="KW-0413">Isomerase</keyword>
<dbReference type="InterPro" id="IPR050188">
    <property type="entry name" value="RluA_PseudoU_synthase"/>
</dbReference>
<evidence type="ECO:0000256" key="8">
    <source>
        <dbReference type="ARBA" id="ARBA00036943"/>
    </source>
</evidence>
<evidence type="ECO:0000313" key="13">
    <source>
        <dbReference type="Proteomes" id="UP000824219"/>
    </source>
</evidence>
<dbReference type="InterPro" id="IPR006145">
    <property type="entry name" value="PsdUridine_synth_RsuA/RluA"/>
</dbReference>
<dbReference type="PANTHER" id="PTHR21600">
    <property type="entry name" value="MITOCHONDRIAL RNA PSEUDOURIDINE SYNTHASE"/>
    <property type="match status" value="1"/>
</dbReference>
<proteinExistence type="inferred from homology"/>
<gene>
    <name evidence="12" type="ORF">KOW79_017650</name>
</gene>
<comment type="caution">
    <text evidence="12">The sequence shown here is derived from an EMBL/GenBank/DDBJ whole genome shotgun (WGS) entry which is preliminary data.</text>
</comment>
<evidence type="ECO:0000256" key="4">
    <source>
        <dbReference type="ARBA" id="ARBA00010876"/>
    </source>
</evidence>
<dbReference type="Proteomes" id="UP000824219">
    <property type="component" value="Linkage Group LG21"/>
</dbReference>
<feature type="domain" description="Pseudouridine synthase RsuA/RluA-like" evidence="11">
    <location>
        <begin position="129"/>
        <end position="303"/>
    </location>
</feature>
<evidence type="ECO:0000256" key="6">
    <source>
        <dbReference type="ARBA" id="ARBA00023128"/>
    </source>
</evidence>
<comment type="subcellular location">
    <subcellularLocation>
        <location evidence="3">Mitochondrion</location>
    </subcellularLocation>
</comment>
<evidence type="ECO:0000256" key="5">
    <source>
        <dbReference type="ARBA" id="ARBA00022946"/>
    </source>
</evidence>
<dbReference type="GO" id="GO:0001522">
    <property type="term" value="P:pseudouridine synthesis"/>
    <property type="evidence" value="ECO:0007669"/>
    <property type="project" value="InterPro"/>
</dbReference>
<evidence type="ECO:0000256" key="3">
    <source>
        <dbReference type="ARBA" id="ARBA00004173"/>
    </source>
</evidence>
<name>A0A9D3SC93_9TELE</name>
<dbReference type="Gene3D" id="3.30.2350.10">
    <property type="entry name" value="Pseudouridine synthase"/>
    <property type="match status" value="1"/>
</dbReference>
<evidence type="ECO:0000256" key="9">
    <source>
        <dbReference type="ARBA" id="ARBA00039953"/>
    </source>
</evidence>
<keyword evidence="13" id="KW-1185">Reference proteome</keyword>
<protein>
    <recommendedName>
        <fullName evidence="9">Pseudouridylate synthase RPUSD4, mitochondrial</fullName>
    </recommendedName>
    <alternativeName>
        <fullName evidence="10">RNA pseudouridylate synthase domain-containing protein 4</fullName>
    </alternativeName>
</protein>
<evidence type="ECO:0000259" key="11">
    <source>
        <dbReference type="Pfam" id="PF00849"/>
    </source>
</evidence>
<sequence length="390" mass="43279">MSTVKLLSVWINRHLNSRCFNRCVLGNTWINDYDAPPCLLRPGRHYGTVPEKEAGDHPGRKRGLRAADIAEKLRKGEKEKDADTTNKVPVSPVQRNVAELKQFTQQLQSVHPNVFAKALSKSILYQDQNLIAINKPYGVPVYSTGGIRNSIAASLPVLAKIIDGAKAGSELHVCYSLEKNTTGILFLARSEETAEQIHNLIRTHQAEKRYMVITVGVPVPSEGVIDIPIIEKEVMGDQHHFKMGLSPLYRPAEEGGGLVRVRAHRQALSAVTRYKVLDSSSGCSLVELQPITGVKHQLRVHTALALSCPILGDHKYAHWNKLAPQKLPEGVLRRLGLEQSKTRHLPLHLHVRQITLPGVRGHGDLTVSCPLPKFFTAALRKLQIELPEKP</sequence>
<dbReference type="Pfam" id="PF00849">
    <property type="entry name" value="PseudoU_synth_2"/>
    <property type="match status" value="1"/>
</dbReference>
<evidence type="ECO:0000256" key="10">
    <source>
        <dbReference type="ARBA" id="ARBA00041563"/>
    </source>
</evidence>
<dbReference type="GO" id="GO:0009982">
    <property type="term" value="F:pseudouridine synthase activity"/>
    <property type="evidence" value="ECO:0007669"/>
    <property type="project" value="InterPro"/>
</dbReference>
<comment type="similarity">
    <text evidence="4">Belongs to the pseudouridine synthase RluA family.</text>
</comment>
<dbReference type="PANTHER" id="PTHR21600:SF83">
    <property type="entry name" value="PSEUDOURIDYLATE SYNTHASE RPUSD4, MITOCHONDRIAL"/>
    <property type="match status" value="1"/>
</dbReference>
<dbReference type="AlphaFoldDB" id="A0A9D3SC93"/>
<organism evidence="12 13">
    <name type="scientific">Hemibagrus wyckioides</name>
    <dbReference type="NCBI Taxonomy" id="337641"/>
    <lineage>
        <taxon>Eukaryota</taxon>
        <taxon>Metazoa</taxon>
        <taxon>Chordata</taxon>
        <taxon>Craniata</taxon>
        <taxon>Vertebrata</taxon>
        <taxon>Euteleostomi</taxon>
        <taxon>Actinopterygii</taxon>
        <taxon>Neopterygii</taxon>
        <taxon>Teleostei</taxon>
        <taxon>Ostariophysi</taxon>
        <taxon>Siluriformes</taxon>
        <taxon>Bagridae</taxon>
        <taxon>Hemibagrus</taxon>
    </lineage>
</organism>
<comment type="catalytic activity">
    <reaction evidence="2">
        <text>uridine in 5S rRNA = pseudouridine in 5S rRNA</text>
        <dbReference type="Rhea" id="RHEA:47036"/>
        <dbReference type="Rhea" id="RHEA-COMP:11730"/>
        <dbReference type="Rhea" id="RHEA-COMP:11731"/>
        <dbReference type="ChEBI" id="CHEBI:65314"/>
        <dbReference type="ChEBI" id="CHEBI:65315"/>
    </reaction>
</comment>
<reference evidence="12 13" key="1">
    <citation type="submission" date="2021-06" db="EMBL/GenBank/DDBJ databases">
        <title>Chromosome-level genome assembly of the red-tail catfish (Hemibagrus wyckioides).</title>
        <authorList>
            <person name="Shao F."/>
        </authorList>
    </citation>
    <scope>NUCLEOTIDE SEQUENCE [LARGE SCALE GENOMIC DNA]</scope>
    <source>
        <strain evidence="12">EC202008001</strain>
        <tissue evidence="12">Blood</tissue>
    </source>
</reference>
<evidence type="ECO:0000256" key="7">
    <source>
        <dbReference type="ARBA" id="ARBA00023235"/>
    </source>
</evidence>
<evidence type="ECO:0000313" key="12">
    <source>
        <dbReference type="EMBL" id="KAG7319176.1"/>
    </source>
</evidence>
<keyword evidence="5" id="KW-0809">Transit peptide</keyword>
<dbReference type="GO" id="GO:0003723">
    <property type="term" value="F:RNA binding"/>
    <property type="evidence" value="ECO:0007669"/>
    <property type="project" value="InterPro"/>
</dbReference>
<evidence type="ECO:0000256" key="1">
    <source>
        <dbReference type="ARBA" id="ARBA00001166"/>
    </source>
</evidence>
<accession>A0A9D3SC93</accession>
<comment type="catalytic activity">
    <reaction evidence="8">
        <text>a uridine in tRNA = a pseudouridine in tRNA</text>
        <dbReference type="Rhea" id="RHEA:54572"/>
        <dbReference type="Rhea" id="RHEA-COMP:13339"/>
        <dbReference type="Rhea" id="RHEA-COMP:13934"/>
        <dbReference type="ChEBI" id="CHEBI:65314"/>
        <dbReference type="ChEBI" id="CHEBI:65315"/>
    </reaction>
</comment>
<dbReference type="FunFam" id="3.30.2350.10:FF:000015">
    <property type="entry name" value="Mitochondrial RNA pseudouridine synthase RPUSD4"/>
    <property type="match status" value="1"/>
</dbReference>
<dbReference type="EMBL" id="JAHKSW010000021">
    <property type="protein sequence ID" value="KAG7319176.1"/>
    <property type="molecule type" value="Genomic_DNA"/>
</dbReference>
<evidence type="ECO:0000256" key="2">
    <source>
        <dbReference type="ARBA" id="ARBA00001896"/>
    </source>
</evidence>
<dbReference type="SUPFAM" id="SSF55120">
    <property type="entry name" value="Pseudouridine synthase"/>
    <property type="match status" value="1"/>
</dbReference>